<dbReference type="Gene3D" id="3.80.10.10">
    <property type="entry name" value="Ribonuclease Inhibitor"/>
    <property type="match status" value="4"/>
</dbReference>
<dbReference type="EMBL" id="HBUE01092360">
    <property type="protein sequence ID" value="CAG6482097.1"/>
    <property type="molecule type" value="Transcribed_RNA"/>
</dbReference>
<evidence type="ECO:0000256" key="2">
    <source>
        <dbReference type="SAM" id="MobiDB-lite"/>
    </source>
</evidence>
<dbReference type="AlphaFoldDB" id="A0A8D8H4M6"/>
<dbReference type="GO" id="GO:0031146">
    <property type="term" value="P:SCF-dependent proteasomal ubiquitin-dependent protein catabolic process"/>
    <property type="evidence" value="ECO:0007669"/>
    <property type="project" value="TreeGrafter"/>
</dbReference>
<feature type="domain" description="F-box" evidence="3">
    <location>
        <begin position="146"/>
        <end position="177"/>
    </location>
</feature>
<dbReference type="GO" id="GO:0019005">
    <property type="term" value="C:SCF ubiquitin ligase complex"/>
    <property type="evidence" value="ECO:0007669"/>
    <property type="project" value="TreeGrafter"/>
</dbReference>
<proteinExistence type="predicted"/>
<dbReference type="EMBL" id="HBUE01302505">
    <property type="protein sequence ID" value="CAG6579647.1"/>
    <property type="molecule type" value="Transcribed_RNA"/>
</dbReference>
<dbReference type="PANTHER" id="PTHR13318">
    <property type="entry name" value="PARTNER OF PAIRED, ISOFORM B-RELATED"/>
    <property type="match status" value="1"/>
</dbReference>
<dbReference type="SMART" id="SM00367">
    <property type="entry name" value="LRR_CC"/>
    <property type="match status" value="10"/>
</dbReference>
<feature type="compositionally biased region" description="Basic residues" evidence="2">
    <location>
        <begin position="40"/>
        <end position="53"/>
    </location>
</feature>
<dbReference type="EMBL" id="HBUE01196492">
    <property type="protein sequence ID" value="CAG6527921.1"/>
    <property type="molecule type" value="Transcribed_RNA"/>
</dbReference>
<dbReference type="Gene3D" id="1.20.1280.50">
    <property type="match status" value="1"/>
</dbReference>
<dbReference type="PANTHER" id="PTHR13318:SF247">
    <property type="entry name" value="GH16156P"/>
    <property type="match status" value="1"/>
</dbReference>
<sequence>MGDYPKSNSSIKRLKEKADIADFILKPLDEDDDGPTPSMKVKKAIRSRRRATRNRTAVDLSDPRNCFVKPSGSLIPIPISELKPKHAFPKDPEADSLLGEKRVSIISSFETVKWNFDKGEPEAEVEPPPWMEPFSCDGMFEARYDLLPMELILIIFKQITVSDRMAAGETCRRWMEASYYYEPFLNQTYYHFDRSDCGDQVAPFKYFSEGFRYYPRLVFTQVDFNKHSDFWFNHGLGITELTLRSCKIRKKKFLSIMRNLLNLRKLELMQCDELFKNWNIEYNHQEPMFPFFMFCLKHLSLSGCDYFNEYHFERFITMAPNLSSIDVSNCFINLYLSKRITMLDRVMKLINRNRYLMKSLNLADTPCVDDFIWHCLCELESLQLTHFTIAYSDRVPLKDPGILRFFGLQTDLTYLNLTSSIGLSDDCLQKIITSCPRLHTLLIRRCWLISDEGVGATTLTKEGVEIVRRPMHTLEHLRVLDISNCERISDFSIQTYIIGKRPREMQELQLCMLNNLSESSIYYIAVTFKNIQVLNLDSSANAITDNSLQYIMCYLTELRDLNIVACTKLTDAGFTGIDLPQKTFAIWDIAETFSIDRLRKLRILKVSGCYKITDFALRYSFRFMELKELSLSRCHQITKQGMEKLVTSCPALEYLDLSECPQINDYCVELIAQNLKRLSTLKLANCPLVSDVALGFLAQYCKNLKYLYVRGCHKLPPDIMERLAKITTLRQVYKS</sequence>
<dbReference type="InterPro" id="IPR036047">
    <property type="entry name" value="F-box-like_dom_sf"/>
</dbReference>
<dbReference type="InterPro" id="IPR001810">
    <property type="entry name" value="F-box_dom"/>
</dbReference>
<evidence type="ECO:0000259" key="3">
    <source>
        <dbReference type="Pfam" id="PF00646"/>
    </source>
</evidence>
<dbReference type="SUPFAM" id="SSF81383">
    <property type="entry name" value="F-box domain"/>
    <property type="match status" value="1"/>
</dbReference>
<keyword evidence="1" id="KW-0833">Ubl conjugation pathway</keyword>
<protein>
    <submittedName>
        <fullName evidence="5">F-box/LRR-repeat protein 13</fullName>
    </submittedName>
</protein>
<name>A0A8D8H4M6_CULPI</name>
<dbReference type="Pfam" id="PF00646">
    <property type="entry name" value="F-box"/>
    <property type="match status" value="1"/>
</dbReference>
<evidence type="ECO:0000259" key="4">
    <source>
        <dbReference type="Pfam" id="PF25372"/>
    </source>
</evidence>
<evidence type="ECO:0000256" key="1">
    <source>
        <dbReference type="ARBA" id="ARBA00022786"/>
    </source>
</evidence>
<dbReference type="InterPro" id="IPR006553">
    <property type="entry name" value="Leu-rich_rpt_Cys-con_subtyp"/>
</dbReference>
<dbReference type="InterPro" id="IPR057207">
    <property type="entry name" value="FBXL15_LRR"/>
</dbReference>
<reference evidence="5" key="1">
    <citation type="submission" date="2021-05" db="EMBL/GenBank/DDBJ databases">
        <authorList>
            <person name="Alioto T."/>
            <person name="Alioto T."/>
            <person name="Gomez Garrido J."/>
        </authorList>
    </citation>
    <scope>NUCLEOTIDE SEQUENCE</scope>
</reference>
<organism evidence="5">
    <name type="scientific">Culex pipiens</name>
    <name type="common">House mosquito</name>
    <dbReference type="NCBI Taxonomy" id="7175"/>
    <lineage>
        <taxon>Eukaryota</taxon>
        <taxon>Metazoa</taxon>
        <taxon>Ecdysozoa</taxon>
        <taxon>Arthropoda</taxon>
        <taxon>Hexapoda</taxon>
        <taxon>Insecta</taxon>
        <taxon>Pterygota</taxon>
        <taxon>Neoptera</taxon>
        <taxon>Endopterygota</taxon>
        <taxon>Diptera</taxon>
        <taxon>Nematocera</taxon>
        <taxon>Culicoidea</taxon>
        <taxon>Culicidae</taxon>
        <taxon>Culicinae</taxon>
        <taxon>Culicini</taxon>
        <taxon>Culex</taxon>
        <taxon>Culex</taxon>
    </lineage>
</organism>
<accession>A0A8D8H4M6</accession>
<dbReference type="InterPro" id="IPR032675">
    <property type="entry name" value="LRR_dom_sf"/>
</dbReference>
<evidence type="ECO:0000313" key="5">
    <source>
        <dbReference type="EMBL" id="CAG6527921.1"/>
    </source>
</evidence>
<feature type="domain" description="F-box/LRR-repeat protein 15-like leucin rich repeat" evidence="4">
    <location>
        <begin position="595"/>
        <end position="723"/>
    </location>
</feature>
<dbReference type="Pfam" id="PF25372">
    <property type="entry name" value="DUF7885"/>
    <property type="match status" value="1"/>
</dbReference>
<feature type="region of interest" description="Disordered" evidence="2">
    <location>
        <begin position="27"/>
        <end position="56"/>
    </location>
</feature>
<dbReference type="SUPFAM" id="SSF52047">
    <property type="entry name" value="RNI-like"/>
    <property type="match status" value="1"/>
</dbReference>